<dbReference type="SUPFAM" id="SSF46626">
    <property type="entry name" value="Cytochrome c"/>
    <property type="match status" value="1"/>
</dbReference>
<dbReference type="PROSITE" id="PS51007">
    <property type="entry name" value="CYTC"/>
    <property type="match status" value="1"/>
</dbReference>
<sequence>MKRTPITHRIAGCIGIGALVLAALLIVQNQPAVAQQSDTNGHDGVTYAKDVAPIFQEKCQVCHQPDSIAPFSLLTYESARMYAPMIKDKVANRIMPPWHINRTVGIQEFKNDRGLTNEQIETIVDWVDAGAPLGDPADMPPPREFPDTNGWRLADQFGEPDLIVPSEPYTLAAATQDKWFRPTVETGLTEKRWVKAIEIRPVGPDTRSIVHHTLAYLLQQEERDEQSAGAVQTSSRSAMGGPGLFMEWAVGKAGEIFPDGAGKLMLPDSRIRWEVHMHANGTEVEDSYVELGVWFHPKDNEPTNRTRLRMFDARGRSGLDIQPGEVAVTQQFHVLRWPSRLENFQPHMHMRGKIMTMEAIYPDGRTELLSQVDNFQWNWHVNYIYADHAAPLLPAGTTVVITAWHDNTVDNPNNPDSEQWIGWGDRTVDEMAHAWVDVTYLPQEEFDWLIAEREATEQERQRQNQ</sequence>
<feature type="domain" description="Cytochrome c" evidence="5">
    <location>
        <begin position="46"/>
        <end position="131"/>
    </location>
</feature>
<accession>A0A381QNP0</accession>
<evidence type="ECO:0000256" key="2">
    <source>
        <dbReference type="ARBA" id="ARBA00022723"/>
    </source>
</evidence>
<dbReference type="Gene3D" id="2.60.120.230">
    <property type="match status" value="1"/>
</dbReference>
<dbReference type="InterPro" id="IPR036909">
    <property type="entry name" value="Cyt_c-like_dom_sf"/>
</dbReference>
<dbReference type="InterPro" id="IPR009056">
    <property type="entry name" value="Cyt_c-like_dom"/>
</dbReference>
<dbReference type="Gene3D" id="2.60.120.310">
    <property type="entry name" value="Copper type II, ascorbate-dependent monooxygenase, N-terminal domain"/>
    <property type="match status" value="1"/>
</dbReference>
<dbReference type="EMBL" id="UINC01001431">
    <property type="protein sequence ID" value="SUZ80554.1"/>
    <property type="molecule type" value="Genomic_DNA"/>
</dbReference>
<dbReference type="InterPro" id="IPR014784">
    <property type="entry name" value="Cu2_ascorb_mOase-like_C"/>
</dbReference>
<dbReference type="GO" id="GO:0009055">
    <property type="term" value="F:electron transfer activity"/>
    <property type="evidence" value="ECO:0007669"/>
    <property type="project" value="InterPro"/>
</dbReference>
<keyword evidence="4" id="KW-1015">Disulfide bond</keyword>
<dbReference type="GO" id="GO:0005507">
    <property type="term" value="F:copper ion binding"/>
    <property type="evidence" value="ECO:0007669"/>
    <property type="project" value="InterPro"/>
</dbReference>
<evidence type="ECO:0000256" key="4">
    <source>
        <dbReference type="ARBA" id="ARBA00023157"/>
    </source>
</evidence>
<evidence type="ECO:0000259" key="5">
    <source>
        <dbReference type="PROSITE" id="PS51007"/>
    </source>
</evidence>
<dbReference type="AlphaFoldDB" id="A0A381QNP0"/>
<dbReference type="SUPFAM" id="SSF49742">
    <property type="entry name" value="PHM/PNGase F"/>
    <property type="match status" value="2"/>
</dbReference>
<reference evidence="6" key="1">
    <citation type="submission" date="2018-05" db="EMBL/GenBank/DDBJ databases">
        <authorList>
            <person name="Lanie J.A."/>
            <person name="Ng W.-L."/>
            <person name="Kazmierczak K.M."/>
            <person name="Andrzejewski T.M."/>
            <person name="Davidsen T.M."/>
            <person name="Wayne K.J."/>
            <person name="Tettelin H."/>
            <person name="Glass J.I."/>
            <person name="Rusch D."/>
            <person name="Podicherti R."/>
            <person name="Tsui H.-C.T."/>
            <person name="Winkler M.E."/>
        </authorList>
    </citation>
    <scope>NUCLEOTIDE SEQUENCE</scope>
</reference>
<evidence type="ECO:0000256" key="3">
    <source>
        <dbReference type="ARBA" id="ARBA00023004"/>
    </source>
</evidence>
<keyword evidence="3" id="KW-0408">Iron</keyword>
<dbReference type="GO" id="GO:0016715">
    <property type="term" value="F:oxidoreductase activity, acting on paired donors, with incorporation or reduction of molecular oxygen, reduced ascorbate as one donor, and incorporation of one atom of oxygen"/>
    <property type="evidence" value="ECO:0007669"/>
    <property type="project" value="InterPro"/>
</dbReference>
<proteinExistence type="predicted"/>
<evidence type="ECO:0000256" key="1">
    <source>
        <dbReference type="ARBA" id="ARBA00022617"/>
    </source>
</evidence>
<keyword evidence="2" id="KW-0479">Metal-binding</keyword>
<protein>
    <recommendedName>
        <fullName evidence="5">Cytochrome c domain-containing protein</fullName>
    </recommendedName>
</protein>
<dbReference type="GO" id="GO:0020037">
    <property type="term" value="F:heme binding"/>
    <property type="evidence" value="ECO:0007669"/>
    <property type="project" value="InterPro"/>
</dbReference>
<dbReference type="InterPro" id="IPR008977">
    <property type="entry name" value="PHM/PNGase_F_dom_sf"/>
</dbReference>
<organism evidence="6">
    <name type="scientific">marine metagenome</name>
    <dbReference type="NCBI Taxonomy" id="408172"/>
    <lineage>
        <taxon>unclassified sequences</taxon>
        <taxon>metagenomes</taxon>
        <taxon>ecological metagenomes</taxon>
    </lineage>
</organism>
<gene>
    <name evidence="6" type="ORF">METZ01_LOCUS33408</name>
</gene>
<evidence type="ECO:0000313" key="6">
    <source>
        <dbReference type="EMBL" id="SUZ80554.1"/>
    </source>
</evidence>
<name>A0A381QNP0_9ZZZZ</name>
<dbReference type="InterPro" id="IPR036939">
    <property type="entry name" value="Cu2_ascorb_mOase_N_sf"/>
</dbReference>
<keyword evidence="1" id="KW-0349">Heme</keyword>